<dbReference type="EMBL" id="CM042882">
    <property type="protein sequence ID" value="KAI4383567.1"/>
    <property type="molecule type" value="Genomic_DNA"/>
</dbReference>
<comment type="caution">
    <text evidence="1">The sequence shown here is derived from an EMBL/GenBank/DDBJ whole genome shotgun (WGS) entry which is preliminary data.</text>
</comment>
<protein>
    <submittedName>
        <fullName evidence="1">Uncharacterized protein</fullName>
    </submittedName>
</protein>
<name>A0ACB9RYQ3_9MYRT</name>
<keyword evidence="2" id="KW-1185">Reference proteome</keyword>
<evidence type="ECO:0000313" key="2">
    <source>
        <dbReference type="Proteomes" id="UP001057402"/>
    </source>
</evidence>
<gene>
    <name evidence="1" type="ORF">MLD38_009390</name>
</gene>
<proteinExistence type="predicted"/>
<organism evidence="1 2">
    <name type="scientific">Melastoma candidum</name>
    <dbReference type="NCBI Taxonomy" id="119954"/>
    <lineage>
        <taxon>Eukaryota</taxon>
        <taxon>Viridiplantae</taxon>
        <taxon>Streptophyta</taxon>
        <taxon>Embryophyta</taxon>
        <taxon>Tracheophyta</taxon>
        <taxon>Spermatophyta</taxon>
        <taxon>Magnoliopsida</taxon>
        <taxon>eudicotyledons</taxon>
        <taxon>Gunneridae</taxon>
        <taxon>Pentapetalae</taxon>
        <taxon>rosids</taxon>
        <taxon>malvids</taxon>
        <taxon>Myrtales</taxon>
        <taxon>Melastomataceae</taxon>
        <taxon>Melastomatoideae</taxon>
        <taxon>Melastomateae</taxon>
        <taxon>Melastoma</taxon>
    </lineage>
</organism>
<reference evidence="2" key="1">
    <citation type="journal article" date="2023" name="Front. Plant Sci.">
        <title>Chromosomal-level genome assembly of Melastoma candidum provides insights into trichome evolution.</title>
        <authorList>
            <person name="Zhong Y."/>
            <person name="Wu W."/>
            <person name="Sun C."/>
            <person name="Zou P."/>
            <person name="Liu Y."/>
            <person name="Dai S."/>
            <person name="Zhou R."/>
        </authorList>
    </citation>
    <scope>NUCLEOTIDE SEQUENCE [LARGE SCALE GENOMIC DNA]</scope>
</reference>
<dbReference type="Proteomes" id="UP001057402">
    <property type="component" value="Chromosome 3"/>
</dbReference>
<accession>A0ACB9RYQ3</accession>
<evidence type="ECO:0000313" key="1">
    <source>
        <dbReference type="EMBL" id="KAI4383567.1"/>
    </source>
</evidence>
<sequence>MVEILVRSVSKQAVKPSSPTPDYLRRYDLSFLDQVSPPVYNPLVLFYAKPEDDRFRENGVCDRLKSSLSDTLSHFYVLAGRSKGNEWVECNNEGVPWIEATIDLRLCQVMDDPIPKELNKLLPFALDAVDDILLGVQLNRFTCGGVALGLCMSHKVADGLSVFTFVRFWMSVSRGEPTLAFPDFVSAERFPPRSLQGYEPGVGITTSNIVSKLFVFRADKIEKLKAKYSSNSLATRPPSRVEALSTFLWSRYTSATGVCSNPQGKTCFILQAVNLRTKFDPPLPEHSFGNYYRFTITFLTPEPAVTDWDGSNLVLKVRETLNKIDQNYIEELRKGDNHLDFIKRSADAFHKGELISLNFTSLCKFPVYDSDFGWGRPTWVASAALTYKNLVVFIDTKSGDGIEAYINLKEDDMAKLEADEEFQLFTSPTPVERTGTTSV</sequence>